<accession>A0A4Y3QU86</accession>
<evidence type="ECO:0000313" key="3">
    <source>
        <dbReference type="Proteomes" id="UP000319210"/>
    </source>
</evidence>
<dbReference type="AlphaFoldDB" id="A0A4Y3QU86"/>
<protein>
    <submittedName>
        <fullName evidence="2">Uncharacterized protein</fullName>
    </submittedName>
</protein>
<evidence type="ECO:0000256" key="1">
    <source>
        <dbReference type="SAM" id="MobiDB-lite"/>
    </source>
</evidence>
<proteinExistence type="predicted"/>
<name>A0A4Y3QU86_STRCI</name>
<feature type="region of interest" description="Disordered" evidence="1">
    <location>
        <begin position="22"/>
        <end position="79"/>
    </location>
</feature>
<keyword evidence="3" id="KW-1185">Reference proteome</keyword>
<dbReference type="Proteomes" id="UP000319210">
    <property type="component" value="Unassembled WGS sequence"/>
</dbReference>
<evidence type="ECO:0000313" key="2">
    <source>
        <dbReference type="EMBL" id="GEB47958.1"/>
    </source>
</evidence>
<reference evidence="2 3" key="1">
    <citation type="submission" date="2019-06" db="EMBL/GenBank/DDBJ databases">
        <title>Whole genome shotgun sequence of Streptomyces cacaoi subsp. cacaoi NBRC 12748.</title>
        <authorList>
            <person name="Hosoyama A."/>
            <person name="Uohara A."/>
            <person name="Ohji S."/>
            <person name="Ichikawa N."/>
        </authorList>
    </citation>
    <scope>NUCLEOTIDE SEQUENCE [LARGE SCALE GENOMIC DNA]</scope>
    <source>
        <strain evidence="2 3">NBRC 12748</strain>
    </source>
</reference>
<organism evidence="2 3">
    <name type="scientific">Streptomyces cacaoi</name>
    <dbReference type="NCBI Taxonomy" id="1898"/>
    <lineage>
        <taxon>Bacteria</taxon>
        <taxon>Bacillati</taxon>
        <taxon>Actinomycetota</taxon>
        <taxon>Actinomycetes</taxon>
        <taxon>Kitasatosporales</taxon>
        <taxon>Streptomycetaceae</taxon>
        <taxon>Streptomyces</taxon>
    </lineage>
</organism>
<sequence length="79" mass="8377">MARTLAVDPDGAQERAAAARWARKRSQNWSQHVTGAHRRAPASVHAPWRDRHGPTAGAARPAPARPHSAGTPVAVVPHG</sequence>
<comment type="caution">
    <text evidence="2">The sequence shown here is derived from an EMBL/GenBank/DDBJ whole genome shotgun (WGS) entry which is preliminary data.</text>
</comment>
<dbReference type="EMBL" id="BJMM01000002">
    <property type="protein sequence ID" value="GEB47958.1"/>
    <property type="molecule type" value="Genomic_DNA"/>
</dbReference>
<gene>
    <name evidence="2" type="ORF">SCA03_05090</name>
</gene>
<feature type="compositionally biased region" description="Low complexity" evidence="1">
    <location>
        <begin position="54"/>
        <end position="70"/>
    </location>
</feature>